<keyword evidence="2" id="KW-1185">Reference proteome</keyword>
<dbReference type="EMBL" id="JAYMYR010000004">
    <property type="protein sequence ID" value="KAK7367715.1"/>
    <property type="molecule type" value="Genomic_DNA"/>
</dbReference>
<gene>
    <name evidence="1" type="ORF">VNO80_09733</name>
</gene>
<sequence>MALFSWNIDFHFTKTTKCRKGKRKLIGRNRNEPKRGIIVCVCKLKIASVSLKLKLKTLASYNTSHNGVVSVKLL</sequence>
<name>A0AAN9R9U5_PHACN</name>
<protein>
    <submittedName>
        <fullName evidence="1">Uncharacterized protein</fullName>
    </submittedName>
</protein>
<reference evidence="1 2" key="1">
    <citation type="submission" date="2024-01" db="EMBL/GenBank/DDBJ databases">
        <title>The genomes of 5 underutilized Papilionoideae crops provide insights into root nodulation and disease resistanc.</title>
        <authorList>
            <person name="Jiang F."/>
        </authorList>
    </citation>
    <scope>NUCLEOTIDE SEQUENCE [LARGE SCALE GENOMIC DNA]</scope>
    <source>
        <strain evidence="1">JINMINGXINNONG_FW02</strain>
        <tissue evidence="1">Leaves</tissue>
    </source>
</reference>
<proteinExistence type="predicted"/>
<organism evidence="1 2">
    <name type="scientific">Phaseolus coccineus</name>
    <name type="common">Scarlet runner bean</name>
    <name type="synonym">Phaseolus multiflorus</name>
    <dbReference type="NCBI Taxonomy" id="3886"/>
    <lineage>
        <taxon>Eukaryota</taxon>
        <taxon>Viridiplantae</taxon>
        <taxon>Streptophyta</taxon>
        <taxon>Embryophyta</taxon>
        <taxon>Tracheophyta</taxon>
        <taxon>Spermatophyta</taxon>
        <taxon>Magnoliopsida</taxon>
        <taxon>eudicotyledons</taxon>
        <taxon>Gunneridae</taxon>
        <taxon>Pentapetalae</taxon>
        <taxon>rosids</taxon>
        <taxon>fabids</taxon>
        <taxon>Fabales</taxon>
        <taxon>Fabaceae</taxon>
        <taxon>Papilionoideae</taxon>
        <taxon>50 kb inversion clade</taxon>
        <taxon>NPAAA clade</taxon>
        <taxon>indigoferoid/millettioid clade</taxon>
        <taxon>Phaseoleae</taxon>
        <taxon>Phaseolus</taxon>
    </lineage>
</organism>
<evidence type="ECO:0000313" key="1">
    <source>
        <dbReference type="EMBL" id="KAK7367715.1"/>
    </source>
</evidence>
<evidence type="ECO:0000313" key="2">
    <source>
        <dbReference type="Proteomes" id="UP001374584"/>
    </source>
</evidence>
<accession>A0AAN9R9U5</accession>
<dbReference type="AlphaFoldDB" id="A0AAN9R9U5"/>
<comment type="caution">
    <text evidence="1">The sequence shown here is derived from an EMBL/GenBank/DDBJ whole genome shotgun (WGS) entry which is preliminary data.</text>
</comment>
<dbReference type="Proteomes" id="UP001374584">
    <property type="component" value="Unassembled WGS sequence"/>
</dbReference>